<comment type="subcellular location">
    <subcellularLocation>
        <location evidence="1">Cell membrane</location>
        <topology evidence="1">Multi-pass membrane protein</topology>
    </subcellularLocation>
</comment>
<reference evidence="9 10" key="1">
    <citation type="submission" date="2013-08" db="EMBL/GenBank/DDBJ databases">
        <title>Genome sequencing of Cellulomonas bogoriensis 69B4.</title>
        <authorList>
            <person name="Chen F."/>
            <person name="Li Y."/>
            <person name="Wang G."/>
        </authorList>
    </citation>
    <scope>NUCLEOTIDE SEQUENCE [LARGE SCALE GENOMIC DNA]</scope>
    <source>
        <strain evidence="9 10">69B4</strain>
    </source>
</reference>
<evidence type="ECO:0000256" key="7">
    <source>
        <dbReference type="ARBA" id="ARBA00023136"/>
    </source>
</evidence>
<evidence type="ECO:0000256" key="8">
    <source>
        <dbReference type="SAM" id="Phobius"/>
    </source>
</evidence>
<feature type="transmembrane region" description="Helical" evidence="8">
    <location>
        <begin position="23"/>
        <end position="43"/>
    </location>
</feature>
<evidence type="ECO:0000256" key="5">
    <source>
        <dbReference type="ARBA" id="ARBA00022989"/>
    </source>
</evidence>
<feature type="transmembrane region" description="Helical" evidence="8">
    <location>
        <begin position="55"/>
        <end position="80"/>
    </location>
</feature>
<evidence type="ECO:0000313" key="10">
    <source>
        <dbReference type="Proteomes" id="UP000054314"/>
    </source>
</evidence>
<keyword evidence="3" id="KW-1003">Cell membrane</keyword>
<keyword evidence="5 8" id="KW-1133">Transmembrane helix</keyword>
<dbReference type="GO" id="GO:0005886">
    <property type="term" value="C:plasma membrane"/>
    <property type="evidence" value="ECO:0007669"/>
    <property type="project" value="UniProtKB-SubCell"/>
</dbReference>
<feature type="transmembrane region" description="Helical" evidence="8">
    <location>
        <begin position="240"/>
        <end position="259"/>
    </location>
</feature>
<feature type="transmembrane region" description="Helical" evidence="8">
    <location>
        <begin position="86"/>
        <end position="110"/>
    </location>
</feature>
<protein>
    <submittedName>
        <fullName evidence="9">Potassium transporter Trk</fullName>
    </submittedName>
</protein>
<dbReference type="GO" id="GO:0008324">
    <property type="term" value="F:monoatomic cation transmembrane transporter activity"/>
    <property type="evidence" value="ECO:0007669"/>
    <property type="project" value="InterPro"/>
</dbReference>
<evidence type="ECO:0000313" key="9">
    <source>
        <dbReference type="EMBL" id="KGM13541.1"/>
    </source>
</evidence>
<comment type="caution">
    <text evidence="9">The sequence shown here is derived from an EMBL/GenBank/DDBJ whole genome shotgun (WGS) entry which is preliminary data.</text>
</comment>
<proteinExistence type="predicted"/>
<dbReference type="PANTHER" id="PTHR32024">
    <property type="entry name" value="TRK SYSTEM POTASSIUM UPTAKE PROTEIN TRKG-RELATED"/>
    <property type="match status" value="1"/>
</dbReference>
<feature type="transmembrane region" description="Helical" evidence="8">
    <location>
        <begin position="205"/>
        <end position="228"/>
    </location>
</feature>
<dbReference type="Pfam" id="PF02386">
    <property type="entry name" value="TrkH"/>
    <property type="match status" value="1"/>
</dbReference>
<name>A0A0A0C012_9CELL</name>
<organism evidence="9 10">
    <name type="scientific">Cellulomonas bogoriensis 69B4 = DSM 16987</name>
    <dbReference type="NCBI Taxonomy" id="1386082"/>
    <lineage>
        <taxon>Bacteria</taxon>
        <taxon>Bacillati</taxon>
        <taxon>Actinomycetota</taxon>
        <taxon>Actinomycetes</taxon>
        <taxon>Micrococcales</taxon>
        <taxon>Cellulomonadaceae</taxon>
        <taxon>Cellulomonas</taxon>
    </lineage>
</organism>
<keyword evidence="6" id="KW-0406">Ion transport</keyword>
<evidence type="ECO:0000256" key="2">
    <source>
        <dbReference type="ARBA" id="ARBA00022448"/>
    </source>
</evidence>
<evidence type="ECO:0000256" key="6">
    <source>
        <dbReference type="ARBA" id="ARBA00023065"/>
    </source>
</evidence>
<feature type="transmembrane region" description="Helical" evidence="8">
    <location>
        <begin position="418"/>
        <end position="439"/>
    </location>
</feature>
<keyword evidence="4 8" id="KW-0812">Transmembrane</keyword>
<evidence type="ECO:0000256" key="4">
    <source>
        <dbReference type="ARBA" id="ARBA00022692"/>
    </source>
</evidence>
<feature type="transmembrane region" description="Helical" evidence="8">
    <location>
        <begin position="309"/>
        <end position="336"/>
    </location>
</feature>
<dbReference type="InterPro" id="IPR003445">
    <property type="entry name" value="Cat_transpt"/>
</dbReference>
<accession>A0A0A0C012</accession>
<feature type="transmembrane region" description="Helical" evidence="8">
    <location>
        <begin position="357"/>
        <end position="380"/>
    </location>
</feature>
<evidence type="ECO:0000256" key="3">
    <source>
        <dbReference type="ARBA" id="ARBA00022475"/>
    </source>
</evidence>
<dbReference type="PANTHER" id="PTHR32024:SF1">
    <property type="entry name" value="KTR SYSTEM POTASSIUM UPTAKE PROTEIN B"/>
    <property type="match status" value="1"/>
</dbReference>
<evidence type="ECO:0000256" key="1">
    <source>
        <dbReference type="ARBA" id="ARBA00004651"/>
    </source>
</evidence>
<dbReference type="EMBL" id="AXCZ01000037">
    <property type="protein sequence ID" value="KGM13541.1"/>
    <property type="molecule type" value="Genomic_DNA"/>
</dbReference>
<gene>
    <name evidence="9" type="ORF">N869_13345</name>
</gene>
<dbReference type="GO" id="GO:0030001">
    <property type="term" value="P:metal ion transport"/>
    <property type="evidence" value="ECO:0007669"/>
    <property type="project" value="UniProtKB-ARBA"/>
</dbReference>
<feature type="transmembrane region" description="Helical" evidence="8">
    <location>
        <begin position="131"/>
        <end position="157"/>
    </location>
</feature>
<keyword evidence="2" id="KW-0813">Transport</keyword>
<keyword evidence="7 8" id="KW-0472">Membrane</keyword>
<sequence>MSLPRPLLVVRELVDDVARRSPARLALTVFASVIAVFTALLATPQATAGPGSAPLVDALFTATSAVCVTGLVTVDTAVYWSTFGQTVILVAIKIGGLGVMTLASLLGVAVSRHMGLTQRMLTARETKADRLGEVGTLLRTVVVASTVVEVATASALIPRFLALGHDVGTSLWWGTFYAVSAFNNAGFVPNEGGMAPFTGDWWIEIPVMLGVFVGSLGFPVILNVVRTWSRPRRWALHSKLTVLTSLVLLVAGTLLIGAFEWRRAETFGDMGWPTRILSAMFTGVNARSGGFATVDIGEMTEATWLVTDALMFVGGGSASTAGGIKATTLAVLFLAIRAEARGDRDIEAFGRRVHRDLVRVAIAVTFTSATIVLVACVVLLEITGLPLDVVLFETISAFATCGLSTGITGDLPDSAKNILTVLMFLGRIGPMTLAGALALRDRKRVVRLPEERPIVG</sequence>
<keyword evidence="10" id="KW-1185">Reference proteome</keyword>
<dbReference type="Proteomes" id="UP000054314">
    <property type="component" value="Unassembled WGS sequence"/>
</dbReference>
<dbReference type="AlphaFoldDB" id="A0A0A0C012"/>